<gene>
    <name evidence="5" type="ORF">QTG54_006518</name>
</gene>
<reference evidence="5" key="1">
    <citation type="submission" date="2023-06" db="EMBL/GenBank/DDBJ databases">
        <title>Survivors Of The Sea: Transcriptome response of Skeletonema marinoi to long-term dormancy.</title>
        <authorList>
            <person name="Pinder M.I.M."/>
            <person name="Kourtchenko O."/>
            <person name="Robertson E.K."/>
            <person name="Larsson T."/>
            <person name="Maumus F."/>
            <person name="Osuna-Cruz C.M."/>
            <person name="Vancaester E."/>
            <person name="Stenow R."/>
            <person name="Vandepoele K."/>
            <person name="Ploug H."/>
            <person name="Bruchert V."/>
            <person name="Godhe A."/>
            <person name="Topel M."/>
        </authorList>
    </citation>
    <scope>NUCLEOTIDE SEQUENCE</scope>
    <source>
        <strain evidence="5">R05AC</strain>
    </source>
</reference>
<keyword evidence="6" id="KW-1185">Reference proteome</keyword>
<dbReference type="EMBL" id="JATAAI010000010">
    <property type="protein sequence ID" value="KAK1742921.1"/>
    <property type="molecule type" value="Genomic_DNA"/>
</dbReference>
<evidence type="ECO:0000313" key="5">
    <source>
        <dbReference type="EMBL" id="KAK1742921.1"/>
    </source>
</evidence>
<evidence type="ECO:0000256" key="1">
    <source>
        <dbReference type="ARBA" id="ARBA00005582"/>
    </source>
</evidence>
<dbReference type="GO" id="GO:0051287">
    <property type="term" value="F:NAD binding"/>
    <property type="evidence" value="ECO:0007669"/>
    <property type="project" value="TreeGrafter"/>
</dbReference>
<protein>
    <submittedName>
        <fullName evidence="5">Nudix hydrolase</fullName>
        <ecNumber evidence="5">3.6.1.-</ecNumber>
    </submittedName>
</protein>
<dbReference type="Gene3D" id="3.90.79.10">
    <property type="entry name" value="Nucleoside Triphosphate Pyrophosphohydrolase"/>
    <property type="match status" value="1"/>
</dbReference>
<accession>A0AAD8YCS7</accession>
<feature type="domain" description="Nudix hydrolase" evidence="4">
    <location>
        <begin position="114"/>
        <end position="248"/>
    </location>
</feature>
<name>A0AAD8YCS7_9STRA</name>
<evidence type="ECO:0000313" key="6">
    <source>
        <dbReference type="Proteomes" id="UP001224775"/>
    </source>
</evidence>
<dbReference type="InterPro" id="IPR040618">
    <property type="entry name" value="Pre-Nudix"/>
</dbReference>
<dbReference type="Pfam" id="PF00293">
    <property type="entry name" value="NUDIX"/>
    <property type="match status" value="1"/>
</dbReference>
<dbReference type="GO" id="GO:0035529">
    <property type="term" value="F:NADH pyrophosphatase activity"/>
    <property type="evidence" value="ECO:0007669"/>
    <property type="project" value="TreeGrafter"/>
</dbReference>
<organism evidence="5 6">
    <name type="scientific">Skeletonema marinoi</name>
    <dbReference type="NCBI Taxonomy" id="267567"/>
    <lineage>
        <taxon>Eukaryota</taxon>
        <taxon>Sar</taxon>
        <taxon>Stramenopiles</taxon>
        <taxon>Ochrophyta</taxon>
        <taxon>Bacillariophyta</taxon>
        <taxon>Coscinodiscophyceae</taxon>
        <taxon>Thalassiosirophycidae</taxon>
        <taxon>Thalassiosirales</taxon>
        <taxon>Skeletonemataceae</taxon>
        <taxon>Skeletonema</taxon>
        <taxon>Skeletonema marinoi-dohrnii complex</taxon>
    </lineage>
</organism>
<dbReference type="PANTHER" id="PTHR13994:SF13">
    <property type="entry name" value="FI03680P"/>
    <property type="match status" value="1"/>
</dbReference>
<evidence type="ECO:0000256" key="3">
    <source>
        <dbReference type="RuleBase" id="RU003476"/>
    </source>
</evidence>
<proteinExistence type="inferred from homology"/>
<dbReference type="InterPro" id="IPR015797">
    <property type="entry name" value="NUDIX_hydrolase-like_dom_sf"/>
</dbReference>
<dbReference type="SUPFAM" id="SSF55811">
    <property type="entry name" value="Nudix"/>
    <property type="match status" value="1"/>
</dbReference>
<dbReference type="AlphaFoldDB" id="A0AAD8YCS7"/>
<dbReference type="InterPro" id="IPR020084">
    <property type="entry name" value="NUDIX_hydrolase_CS"/>
</dbReference>
<dbReference type="CDD" id="cd04670">
    <property type="entry name" value="NUDIX_ASFGF2_Nudt6"/>
    <property type="match status" value="1"/>
</dbReference>
<dbReference type="PROSITE" id="PS00893">
    <property type="entry name" value="NUDIX_BOX"/>
    <property type="match status" value="1"/>
</dbReference>
<comment type="similarity">
    <text evidence="1 3">Belongs to the Nudix hydrolase family.</text>
</comment>
<evidence type="ECO:0000256" key="2">
    <source>
        <dbReference type="ARBA" id="ARBA00022801"/>
    </source>
</evidence>
<dbReference type="Gene3D" id="3.40.630.30">
    <property type="match status" value="1"/>
</dbReference>
<dbReference type="InterPro" id="IPR000086">
    <property type="entry name" value="NUDIX_hydrolase_dom"/>
</dbReference>
<keyword evidence="2 3" id="KW-0378">Hydrolase</keyword>
<evidence type="ECO:0000259" key="4">
    <source>
        <dbReference type="PROSITE" id="PS51462"/>
    </source>
</evidence>
<dbReference type="InterPro" id="IPR003293">
    <property type="entry name" value="Nudix_hydrolase6-like"/>
</dbReference>
<dbReference type="GO" id="GO:0047631">
    <property type="term" value="F:ADP-ribose diphosphatase activity"/>
    <property type="evidence" value="ECO:0007669"/>
    <property type="project" value="TreeGrafter"/>
</dbReference>
<dbReference type="PRINTS" id="PR01356">
    <property type="entry name" value="GFGPROTEIN"/>
</dbReference>
<dbReference type="Proteomes" id="UP001224775">
    <property type="component" value="Unassembled WGS sequence"/>
</dbReference>
<dbReference type="PANTHER" id="PTHR13994">
    <property type="entry name" value="NUDIX HYDROLASE RELATED"/>
    <property type="match status" value="1"/>
</dbReference>
<comment type="caution">
    <text evidence="5">The sequence shown here is derived from an EMBL/GenBank/DDBJ whole genome shotgun (WGS) entry which is preliminary data.</text>
</comment>
<sequence length="289" mass="32750">MLDENGNEYDWDKILPFQKNTHNSVKIVVPDEEQTSKDDLYDADTFHNKLEATIATALQLKKTAIWITVPMSRARLIEEASKSGFSFHHAEGHTATLSKWLLDDVESRIPTYATHQVGVGAVVINAKNEILCVREKRNNYRPWKVPGGLAELGEDLDTAVIREVYEETGIKCRFNSVLGVRHTHGSQFDRSDLYFVCRLEPIPINKEGDVPLPVPQEGEIEATCWVDFDEYRDMVYAEDPKVGHPMMKHIMKIVEQSDQFDIQKTIVTSVVPGRKPSPVYHAAIKSESS</sequence>
<dbReference type="Pfam" id="PF18290">
    <property type="entry name" value="Nudix_hydro"/>
    <property type="match status" value="1"/>
</dbReference>
<dbReference type="EC" id="3.6.1.-" evidence="5"/>
<dbReference type="PROSITE" id="PS51462">
    <property type="entry name" value="NUDIX"/>
    <property type="match status" value="1"/>
</dbReference>
<dbReference type="PRINTS" id="PR00502">
    <property type="entry name" value="NUDIXFAMILY"/>
</dbReference>
<dbReference type="InterPro" id="IPR020476">
    <property type="entry name" value="Nudix_hydrolase"/>
</dbReference>